<dbReference type="PANTHER" id="PTHR11686:SF9">
    <property type="entry name" value="RE13973P"/>
    <property type="match status" value="1"/>
</dbReference>
<dbReference type="VEuPathDB" id="MicrosporidiaDB:CWI36_1029p0010"/>
<organism evidence="10 11">
    <name type="scientific">Hamiltosporidium magnivora</name>
    <dbReference type="NCBI Taxonomy" id="148818"/>
    <lineage>
        <taxon>Eukaryota</taxon>
        <taxon>Fungi</taxon>
        <taxon>Fungi incertae sedis</taxon>
        <taxon>Microsporidia</taxon>
        <taxon>Dubosqiidae</taxon>
        <taxon>Hamiltosporidium</taxon>
    </lineage>
</organism>
<dbReference type="AlphaFoldDB" id="A0A4Q9LCD4"/>
<evidence type="ECO:0000256" key="2">
    <source>
        <dbReference type="ARBA" id="ARBA00001089"/>
    </source>
</evidence>
<dbReference type="Gene3D" id="3.60.20.40">
    <property type="match status" value="1"/>
</dbReference>
<dbReference type="EMBL" id="PIXR01000680">
    <property type="protein sequence ID" value="TBU05424.1"/>
    <property type="molecule type" value="Genomic_DNA"/>
</dbReference>
<feature type="binding site" evidence="7">
    <location>
        <position position="261"/>
    </location>
    <ligand>
        <name>L-glutamate</name>
        <dbReference type="ChEBI" id="CHEBI:29985"/>
    </ligand>
</feature>
<feature type="active site" description="Nucleophile" evidence="6">
    <location>
        <position position="535"/>
    </location>
</feature>
<dbReference type="Pfam" id="PF01019">
    <property type="entry name" value="G_glu_transpept"/>
    <property type="match status" value="1"/>
</dbReference>
<feature type="compositionally biased region" description="Basic and acidic residues" evidence="9">
    <location>
        <begin position="80"/>
        <end position="94"/>
    </location>
</feature>
<dbReference type="Gene3D" id="1.10.246.130">
    <property type="match status" value="1"/>
</dbReference>
<keyword evidence="8" id="KW-0012">Acyltransferase</keyword>
<keyword evidence="8" id="KW-0378">Hydrolase</keyword>
<evidence type="ECO:0000256" key="5">
    <source>
        <dbReference type="ARBA" id="ARBA00047417"/>
    </source>
</evidence>
<dbReference type="PANTHER" id="PTHR11686">
    <property type="entry name" value="GAMMA GLUTAMYL TRANSPEPTIDASE"/>
    <property type="match status" value="1"/>
</dbReference>
<comment type="similarity">
    <text evidence="4">Belongs to the gamma-glutamyltransferase family.</text>
</comment>
<evidence type="ECO:0000256" key="9">
    <source>
        <dbReference type="SAM" id="MobiDB-lite"/>
    </source>
</evidence>
<dbReference type="EC" id="2.3.2.2" evidence="8"/>
<comment type="pathway">
    <text evidence="3 8">Sulfur metabolism; glutathione metabolism.</text>
</comment>
<comment type="function">
    <text evidence="8">Cleaves the gamma-glutamyl peptide bond of glutathione and glutathione conjugates.</text>
</comment>
<dbReference type="InterPro" id="IPR043137">
    <property type="entry name" value="GGT_ssub_C"/>
</dbReference>
<dbReference type="InterPro" id="IPR029055">
    <property type="entry name" value="Ntn_hydrolases_N"/>
</dbReference>
<dbReference type="GO" id="GO:0006751">
    <property type="term" value="P:glutathione catabolic process"/>
    <property type="evidence" value="ECO:0007669"/>
    <property type="project" value="UniProtKB-UniRule"/>
</dbReference>
<dbReference type="PRINTS" id="PR01210">
    <property type="entry name" value="GGTRANSPTASE"/>
</dbReference>
<comment type="catalytic activity">
    <reaction evidence="1 8">
        <text>an S-substituted glutathione + H2O = an S-substituted L-cysteinylglycine + L-glutamate</text>
        <dbReference type="Rhea" id="RHEA:59468"/>
        <dbReference type="ChEBI" id="CHEBI:15377"/>
        <dbReference type="ChEBI" id="CHEBI:29985"/>
        <dbReference type="ChEBI" id="CHEBI:90779"/>
        <dbReference type="ChEBI" id="CHEBI:143103"/>
        <dbReference type="EC" id="3.4.19.13"/>
    </reaction>
</comment>
<dbReference type="EC" id="3.4.19.13" evidence="8"/>
<dbReference type="GO" id="GO:0036374">
    <property type="term" value="F:glutathione hydrolase activity"/>
    <property type="evidence" value="ECO:0007669"/>
    <property type="project" value="UniProtKB-UniRule"/>
</dbReference>
<name>A0A4Q9LCD4_9MICR</name>
<feature type="binding site" evidence="7">
    <location>
        <position position="577"/>
    </location>
    <ligand>
        <name>L-glutamate</name>
        <dbReference type="ChEBI" id="CHEBI:29985"/>
    </ligand>
</feature>
<evidence type="ECO:0000256" key="8">
    <source>
        <dbReference type="RuleBase" id="RU368068"/>
    </source>
</evidence>
<proteinExistence type="inferred from homology"/>
<evidence type="ECO:0000313" key="10">
    <source>
        <dbReference type="EMBL" id="TBU05424.1"/>
    </source>
</evidence>
<dbReference type="InterPro" id="IPR043138">
    <property type="entry name" value="GGT_lsub"/>
</dbReference>
<feature type="binding site" evidence="7">
    <location>
        <position position="626"/>
    </location>
    <ligand>
        <name>L-glutamate</name>
        <dbReference type="ChEBI" id="CHEBI:29985"/>
    </ligand>
</feature>
<evidence type="ECO:0000256" key="3">
    <source>
        <dbReference type="ARBA" id="ARBA00005115"/>
    </source>
</evidence>
<comment type="catalytic activity">
    <reaction evidence="5 8">
        <text>an N-terminal (5-L-glutamyl)-[peptide] + an alpha-amino acid = 5-L-glutamyl amino acid + an N-terminal L-alpha-aminoacyl-[peptide]</text>
        <dbReference type="Rhea" id="RHEA:23904"/>
        <dbReference type="Rhea" id="RHEA-COMP:9780"/>
        <dbReference type="Rhea" id="RHEA-COMP:9795"/>
        <dbReference type="ChEBI" id="CHEBI:77644"/>
        <dbReference type="ChEBI" id="CHEBI:78597"/>
        <dbReference type="ChEBI" id="CHEBI:78599"/>
        <dbReference type="ChEBI" id="CHEBI:78608"/>
        <dbReference type="EC" id="2.3.2.2"/>
    </reaction>
</comment>
<evidence type="ECO:0000256" key="1">
    <source>
        <dbReference type="ARBA" id="ARBA00001049"/>
    </source>
</evidence>
<dbReference type="InterPro" id="IPR000101">
    <property type="entry name" value="GGT_peptidase"/>
</dbReference>
<feature type="binding site" evidence="7">
    <location>
        <begin position="553"/>
        <end position="555"/>
    </location>
    <ligand>
        <name>L-glutamate</name>
        <dbReference type="ChEBI" id="CHEBI:29985"/>
    </ligand>
</feature>
<feature type="region of interest" description="Disordered" evidence="9">
    <location>
        <begin position="57"/>
        <end position="106"/>
    </location>
</feature>
<feature type="compositionally biased region" description="Basic and acidic residues" evidence="9">
    <location>
        <begin position="131"/>
        <end position="146"/>
    </location>
</feature>
<dbReference type="GO" id="GO:0005886">
    <property type="term" value="C:plasma membrane"/>
    <property type="evidence" value="ECO:0007669"/>
    <property type="project" value="TreeGrafter"/>
</dbReference>
<dbReference type="GO" id="GO:0103068">
    <property type="term" value="F:leukotriene C4 gamma-glutamyl transferase activity"/>
    <property type="evidence" value="ECO:0007669"/>
    <property type="project" value="UniProtKB-EC"/>
</dbReference>
<dbReference type="VEuPathDB" id="MicrosporidiaDB:CWI39_0680p0020"/>
<protein>
    <recommendedName>
        <fullName evidence="8">Glutathione hydrolase</fullName>
        <ecNumber evidence="8">2.3.2.2</ecNumber>
        <ecNumber evidence="8">3.4.19.13</ecNumber>
    </recommendedName>
    <alternativeName>
        <fullName evidence="8">Gamma-glutamyltransferase</fullName>
    </alternativeName>
    <alternativeName>
        <fullName evidence="8">Gamma-glutamyltranspeptidase</fullName>
    </alternativeName>
</protein>
<dbReference type="NCBIfam" id="TIGR00066">
    <property type="entry name" value="g_glut_trans"/>
    <property type="match status" value="1"/>
</dbReference>
<sequence length="727" mass="81676">MNEEAYIQSMVLKKTVETISFDRRRGLESGLNAEESWERASMGTSIFLKRGNKEEYGVKNSKKRKNTPLNSDGEAPNGLLEKETYKKTRNHDSSSDNSELTDDKELSNIRFESGVVDRASNSLDDISTNENNEKKGNIKTLSDKTTEAELKQEDVLEENPVKGDVLKPRCIDNKVYFPGGNTHEDICFTSAAVSTEVPESSEIGVKILKMGGNAVDAAVASTICVGIVNSFSSGIGGGGFMLIRIPDESKENGNFTMIDFRETAPGALNTNLFKDKHDHIKSGGLAVGVPGEIAGLYLAHQKYGKLKWKDLFTENINIAKKFRVSRQLRIRIENFKQQIFSDPGLSEIYTKNGKLVEEGDFISRMNYAKTLEKIAKDPLSFYNGEIADKIVKSISDKGGVMKKEDLTKYKAIEREVLAGKYREYDIYTTSLPTSGLSIIEAMNILEHFDIKEIKEDSEKNKSYLHYHLLIEIFKFISARRGEFADPDFMKDPKKLVAEIISKGYVKKIVDLIRFDGVLKDKEYRYGSPTVEDHGTTHLNVIDSDEMLVLLTSTINLEFGAKFMDKETGIIFNDQMDDFYVPNILNSFDLGNMPSNILEPYKRPFSSASPVILMKYNEILMLGAAGGTRIPTSIILVIFHLLLNKRLSDAIMEPRIHHQLFPSKTFVEDTFPIEISDYLRNLGQVIEVSRQNSIFTSVQGIHMIKNKDGEKIIQAFSDKRKGGESAGY</sequence>
<feature type="region of interest" description="Disordered" evidence="9">
    <location>
        <begin position="122"/>
        <end position="146"/>
    </location>
</feature>
<dbReference type="Proteomes" id="UP000293045">
    <property type="component" value="Unassembled WGS sequence"/>
</dbReference>
<comment type="catalytic activity">
    <reaction evidence="2 8">
        <text>glutathione + H2O = L-cysteinylglycine + L-glutamate</text>
        <dbReference type="Rhea" id="RHEA:28807"/>
        <dbReference type="ChEBI" id="CHEBI:15377"/>
        <dbReference type="ChEBI" id="CHEBI:29985"/>
        <dbReference type="ChEBI" id="CHEBI:57925"/>
        <dbReference type="ChEBI" id="CHEBI:61694"/>
        <dbReference type="EC" id="3.4.19.13"/>
    </reaction>
</comment>
<evidence type="ECO:0000313" key="11">
    <source>
        <dbReference type="Proteomes" id="UP000293045"/>
    </source>
</evidence>
<evidence type="ECO:0000256" key="4">
    <source>
        <dbReference type="ARBA" id="ARBA00009381"/>
    </source>
</evidence>
<dbReference type="SUPFAM" id="SSF56235">
    <property type="entry name" value="N-terminal nucleophile aminohydrolases (Ntn hydrolases)"/>
    <property type="match status" value="1"/>
</dbReference>
<dbReference type="FunFam" id="3.60.20.40:FF:000001">
    <property type="entry name" value="Gamma-glutamyltranspeptidase 1"/>
    <property type="match status" value="1"/>
</dbReference>
<feature type="binding site" evidence="7">
    <location>
        <begin position="605"/>
        <end position="606"/>
    </location>
    <ligand>
        <name>L-glutamate</name>
        <dbReference type="ChEBI" id="CHEBI:29985"/>
    </ligand>
</feature>
<accession>A0A4Q9LCD4</accession>
<gene>
    <name evidence="10" type="ORF">CWI39_0680p0020</name>
</gene>
<reference evidence="10 11" key="1">
    <citation type="submission" date="2017-12" db="EMBL/GenBank/DDBJ databases">
        <authorList>
            <person name="Pombert J.-F."/>
            <person name="Haag K.L."/>
            <person name="Ebert D."/>
        </authorList>
    </citation>
    <scope>NUCLEOTIDE SEQUENCE [LARGE SCALE GENOMIC DNA]</scope>
    <source>
        <strain evidence="10">IL-BN-2</strain>
    </source>
</reference>
<evidence type="ECO:0000256" key="6">
    <source>
        <dbReference type="PIRSR" id="PIRSR600101-1"/>
    </source>
</evidence>
<keyword evidence="8 10" id="KW-0808">Transferase</keyword>
<evidence type="ECO:0000256" key="7">
    <source>
        <dbReference type="PIRSR" id="PIRSR600101-2"/>
    </source>
</evidence>
<comment type="caution">
    <text evidence="10">The sequence shown here is derived from an EMBL/GenBank/DDBJ whole genome shotgun (WGS) entry which is preliminary data.</text>
</comment>